<evidence type="ECO:0000256" key="2">
    <source>
        <dbReference type="ARBA" id="ARBA00023315"/>
    </source>
</evidence>
<reference evidence="4" key="1">
    <citation type="journal article" date="2014" name="Int. J. Syst. Evol. Microbiol.">
        <title>Complete genome sequence of Corynebacterium casei LMG S-19264T (=DSM 44701T), isolated from a smear-ripened cheese.</title>
        <authorList>
            <consortium name="US DOE Joint Genome Institute (JGI-PGF)"/>
            <person name="Walter F."/>
            <person name="Albersmeier A."/>
            <person name="Kalinowski J."/>
            <person name="Ruckert C."/>
        </authorList>
    </citation>
    <scope>NUCLEOTIDE SEQUENCE</scope>
    <source>
        <strain evidence="4">CGMCC 1.3617</strain>
    </source>
</reference>
<evidence type="ECO:0000256" key="1">
    <source>
        <dbReference type="ARBA" id="ARBA00022679"/>
    </source>
</evidence>
<dbReference type="PANTHER" id="PTHR43877">
    <property type="entry name" value="AMINOALKYLPHOSPHONATE N-ACETYLTRANSFERASE-RELATED-RELATED"/>
    <property type="match status" value="1"/>
</dbReference>
<evidence type="ECO:0000259" key="3">
    <source>
        <dbReference type="PROSITE" id="PS51186"/>
    </source>
</evidence>
<dbReference type="Gene3D" id="3.40.630.30">
    <property type="match status" value="1"/>
</dbReference>
<accession>A0A917KEQ1</accession>
<dbReference type="PROSITE" id="PS51186">
    <property type="entry name" value="GNAT"/>
    <property type="match status" value="1"/>
</dbReference>
<dbReference type="InterPro" id="IPR050832">
    <property type="entry name" value="Bact_Acetyltransf"/>
</dbReference>
<dbReference type="SUPFAM" id="SSF55729">
    <property type="entry name" value="Acyl-CoA N-acyltransferases (Nat)"/>
    <property type="match status" value="1"/>
</dbReference>
<gene>
    <name evidence="4" type="ORF">GCM10011320_17210</name>
</gene>
<dbReference type="CDD" id="cd04301">
    <property type="entry name" value="NAT_SF"/>
    <property type="match status" value="1"/>
</dbReference>
<dbReference type="Proteomes" id="UP000661507">
    <property type="component" value="Unassembled WGS sequence"/>
</dbReference>
<reference evidence="4" key="2">
    <citation type="submission" date="2020-09" db="EMBL/GenBank/DDBJ databases">
        <authorList>
            <person name="Sun Q."/>
            <person name="Zhou Y."/>
        </authorList>
    </citation>
    <scope>NUCLEOTIDE SEQUENCE</scope>
    <source>
        <strain evidence="4">CGMCC 1.3617</strain>
    </source>
</reference>
<sequence length="152" mass="16488">MNAPRLARPEEAAALRDLVRAAYAPWVPLVGREPGPMGDDYAARIATGQAWVVEQDGVLLGALIIEDTTTGLLVDNVAVARDAQGTGLGRALMAFAEAEAARRGHRRVWLYTHEKMTTNIALYERLGFVETHRAEQSGFARVFMAKALIASA</sequence>
<comment type="caution">
    <text evidence="4">The sequence shown here is derived from an EMBL/GenBank/DDBJ whole genome shotgun (WGS) entry which is preliminary data.</text>
</comment>
<feature type="domain" description="N-acetyltransferase" evidence="3">
    <location>
        <begin position="2"/>
        <end position="149"/>
    </location>
</feature>
<dbReference type="PANTHER" id="PTHR43877:SF2">
    <property type="entry name" value="AMINOALKYLPHOSPHONATE N-ACETYLTRANSFERASE-RELATED"/>
    <property type="match status" value="1"/>
</dbReference>
<keyword evidence="2" id="KW-0012">Acyltransferase</keyword>
<evidence type="ECO:0000313" key="4">
    <source>
        <dbReference type="EMBL" id="GGJ10695.1"/>
    </source>
</evidence>
<dbReference type="InterPro" id="IPR016181">
    <property type="entry name" value="Acyl_CoA_acyltransferase"/>
</dbReference>
<evidence type="ECO:0000313" key="5">
    <source>
        <dbReference type="Proteomes" id="UP000661507"/>
    </source>
</evidence>
<protein>
    <submittedName>
        <fullName evidence="4">GNAT family N-acetyltransferase</fullName>
    </submittedName>
</protein>
<organism evidence="4 5">
    <name type="scientific">Neoroseomonas lacus</name>
    <dbReference type="NCBI Taxonomy" id="287609"/>
    <lineage>
        <taxon>Bacteria</taxon>
        <taxon>Pseudomonadati</taxon>
        <taxon>Pseudomonadota</taxon>
        <taxon>Alphaproteobacteria</taxon>
        <taxon>Acetobacterales</taxon>
        <taxon>Acetobacteraceae</taxon>
        <taxon>Neoroseomonas</taxon>
    </lineage>
</organism>
<keyword evidence="5" id="KW-1185">Reference proteome</keyword>
<dbReference type="Pfam" id="PF00583">
    <property type="entry name" value="Acetyltransf_1"/>
    <property type="match status" value="1"/>
</dbReference>
<proteinExistence type="predicted"/>
<dbReference type="GO" id="GO:0016747">
    <property type="term" value="F:acyltransferase activity, transferring groups other than amino-acyl groups"/>
    <property type="evidence" value="ECO:0007669"/>
    <property type="project" value="InterPro"/>
</dbReference>
<dbReference type="AlphaFoldDB" id="A0A917KEQ1"/>
<name>A0A917KEQ1_9PROT</name>
<dbReference type="InterPro" id="IPR000182">
    <property type="entry name" value="GNAT_dom"/>
</dbReference>
<keyword evidence="1" id="KW-0808">Transferase</keyword>
<dbReference type="RefSeq" id="WP_188966612.1">
    <property type="nucleotide sequence ID" value="NZ_BMKW01000003.1"/>
</dbReference>
<dbReference type="EMBL" id="BMKW01000003">
    <property type="protein sequence ID" value="GGJ10695.1"/>
    <property type="molecule type" value="Genomic_DNA"/>
</dbReference>